<dbReference type="CDD" id="cd16520">
    <property type="entry name" value="RING-HC_MIBs-like"/>
    <property type="match status" value="1"/>
</dbReference>
<evidence type="ECO:0000256" key="2">
    <source>
        <dbReference type="ARBA" id="ARBA00022833"/>
    </source>
</evidence>
<dbReference type="InterPro" id="IPR013083">
    <property type="entry name" value="Znf_RING/FYVE/PHD"/>
</dbReference>
<dbReference type="GO" id="GO:0008270">
    <property type="term" value="F:zinc ion binding"/>
    <property type="evidence" value="ECO:0007669"/>
    <property type="project" value="UniProtKB-KW"/>
</dbReference>
<protein>
    <recommendedName>
        <fullName evidence="5">RING-type domain-containing protein</fullName>
    </recommendedName>
</protein>
<dbReference type="SUPFAM" id="SSF48403">
    <property type="entry name" value="Ankyrin repeat"/>
    <property type="match status" value="2"/>
</dbReference>
<dbReference type="Proteomes" id="UP000783686">
    <property type="component" value="Unassembled WGS sequence"/>
</dbReference>
<dbReference type="SMART" id="SM00184">
    <property type="entry name" value="RING"/>
    <property type="match status" value="2"/>
</dbReference>
<keyword evidence="1 4" id="KW-0863">Zinc-finger</keyword>
<comment type="caution">
    <text evidence="6">The sequence shown here is derived from an EMBL/GenBank/DDBJ whole genome shotgun (WGS) entry which is preliminary data.</text>
</comment>
<dbReference type="Pfam" id="PF13920">
    <property type="entry name" value="zf-C3HC4_3"/>
    <property type="match status" value="1"/>
</dbReference>
<dbReference type="AlphaFoldDB" id="A0A811LA66"/>
<proteinExistence type="predicted"/>
<evidence type="ECO:0000256" key="3">
    <source>
        <dbReference type="PROSITE-ProRule" id="PRU00023"/>
    </source>
</evidence>
<dbReference type="GO" id="GO:0005737">
    <property type="term" value="C:cytoplasm"/>
    <property type="evidence" value="ECO:0007669"/>
    <property type="project" value="TreeGrafter"/>
</dbReference>
<dbReference type="PANTHER" id="PTHR24202:SF4">
    <property type="entry name" value="E3 UBIQUITIN-PROTEIN LIGASE MIB2-RELATED"/>
    <property type="match status" value="1"/>
</dbReference>
<dbReference type="OrthoDB" id="4034597at2759"/>
<dbReference type="PROSITE" id="PS50089">
    <property type="entry name" value="ZF_RING_2"/>
    <property type="match status" value="1"/>
</dbReference>
<evidence type="ECO:0000313" key="6">
    <source>
        <dbReference type="EMBL" id="CAD5225101.1"/>
    </source>
</evidence>
<dbReference type="Proteomes" id="UP000614601">
    <property type="component" value="Unassembled WGS sequence"/>
</dbReference>
<reference evidence="6" key="1">
    <citation type="submission" date="2020-09" db="EMBL/GenBank/DDBJ databases">
        <authorList>
            <person name="Kikuchi T."/>
        </authorList>
    </citation>
    <scope>NUCLEOTIDE SEQUENCE</scope>
    <source>
        <strain evidence="6">SH1</strain>
    </source>
</reference>
<dbReference type="SUPFAM" id="SSF57850">
    <property type="entry name" value="RING/U-box"/>
    <property type="match status" value="1"/>
</dbReference>
<dbReference type="InterPro" id="IPR001841">
    <property type="entry name" value="Znf_RING"/>
</dbReference>
<dbReference type="InterPro" id="IPR036770">
    <property type="entry name" value="Ankyrin_rpt-contain_sf"/>
</dbReference>
<gene>
    <name evidence="6" type="ORF">BOKJ2_LOCUS11410</name>
</gene>
<dbReference type="Gene3D" id="1.25.40.20">
    <property type="entry name" value="Ankyrin repeat-containing domain"/>
    <property type="match status" value="2"/>
</dbReference>
<dbReference type="InterPro" id="IPR002110">
    <property type="entry name" value="Ankyrin_rpt"/>
</dbReference>
<evidence type="ECO:0000256" key="4">
    <source>
        <dbReference type="PROSITE-ProRule" id="PRU00175"/>
    </source>
</evidence>
<sequence>MSKIGFIDKSDVVVRDLEAEADVEDVLYKALKHWNLVDQVVEEQAHKIEAESANDVGHTGQPCFQVGDRVFLHATMWDKIKEGFKMWDVPFKEKILKFYMCIGCVVSTEDYKSTTRFFVRTPEQELTLGTDFTVPNFILKKAPEIIKFKEFDFVVVVDQTVNNATTYSVVNQQEGGALCTLKQFQSDVIVFGDQTRNIMIPVYDAEEPWLVERDSRLYFETTKNTTDLPKNKMTDLIFGTKGEKLSSEAALSTLVHLNNERSFFMFAQACNKDPDFVNTVINGGVPLAIAIEMNSPFLINILVTCGADTRVMDRRGNTLLHVATATGSTHVVQAILPYLTEFLNTPNLAGDTPFHILCKKKNFELISKFLDIPEVDTTFRDSEGNTGLHILIKMDDFDQERLACLRLFMKQGPWLHATNGENMVPLQAAITWKKELAVDLFLDKRSGRDRPIGLHYADLSIAQVAAKVGNFNIFQRIAADCDGVFIETSTKKTVMHFAVEGWALNEDDDYQRCRIIQLLLARHDTVKLNQADLFENTPVHLLARFVNECDRRKPYTDDIFESLVSSKDQGLMALINASFGNYPLATLCFFSTCGADFWHINADGFTPLDLLGRQELQVLMAACSRAGVNSWTQMPERKSLSAPLFRSCFRCKEKMDPNNVVYCLPCQHYFACANCSQDIARMDRCMICSSEIQSMRVLRDDIDELLHGDVAPQCTQDGRQVTDVLCELKKQISLLEDSILCEICMEEQCKVVFDCGHTACRTCSSEEVLKTCHMCRQPITKRLTIY</sequence>
<evidence type="ECO:0000259" key="5">
    <source>
        <dbReference type="PROSITE" id="PS50089"/>
    </source>
</evidence>
<accession>A0A811LA66</accession>
<dbReference type="SMART" id="SM00248">
    <property type="entry name" value="ANK"/>
    <property type="match status" value="5"/>
</dbReference>
<feature type="domain" description="RING-type" evidence="5">
    <location>
        <begin position="741"/>
        <end position="776"/>
    </location>
</feature>
<evidence type="ECO:0000256" key="1">
    <source>
        <dbReference type="ARBA" id="ARBA00022771"/>
    </source>
</evidence>
<dbReference type="PROSITE" id="PS50088">
    <property type="entry name" value="ANK_REPEAT"/>
    <property type="match status" value="1"/>
</dbReference>
<keyword evidence="1 4" id="KW-0479">Metal-binding</keyword>
<name>A0A811LA66_9BILA</name>
<organism evidence="6 7">
    <name type="scientific">Bursaphelenchus okinawaensis</name>
    <dbReference type="NCBI Taxonomy" id="465554"/>
    <lineage>
        <taxon>Eukaryota</taxon>
        <taxon>Metazoa</taxon>
        <taxon>Ecdysozoa</taxon>
        <taxon>Nematoda</taxon>
        <taxon>Chromadorea</taxon>
        <taxon>Rhabditida</taxon>
        <taxon>Tylenchina</taxon>
        <taxon>Tylenchomorpha</taxon>
        <taxon>Aphelenchoidea</taxon>
        <taxon>Aphelenchoididae</taxon>
        <taxon>Bursaphelenchus</taxon>
    </lineage>
</organism>
<keyword evidence="2" id="KW-0862">Zinc</keyword>
<keyword evidence="7" id="KW-1185">Reference proteome</keyword>
<dbReference type="EMBL" id="CAJFCW020000005">
    <property type="protein sequence ID" value="CAG9120440.1"/>
    <property type="molecule type" value="Genomic_DNA"/>
</dbReference>
<dbReference type="Pfam" id="PF12796">
    <property type="entry name" value="Ank_2"/>
    <property type="match status" value="1"/>
</dbReference>
<dbReference type="GO" id="GO:0016567">
    <property type="term" value="P:protein ubiquitination"/>
    <property type="evidence" value="ECO:0007669"/>
    <property type="project" value="TreeGrafter"/>
</dbReference>
<dbReference type="PANTHER" id="PTHR24202">
    <property type="entry name" value="E3 UBIQUITIN-PROTEIN LIGASE MIB2"/>
    <property type="match status" value="1"/>
</dbReference>
<dbReference type="Gene3D" id="3.30.40.10">
    <property type="entry name" value="Zinc/RING finger domain, C3HC4 (zinc finger)"/>
    <property type="match status" value="2"/>
</dbReference>
<feature type="repeat" description="ANK" evidence="3">
    <location>
        <begin position="282"/>
        <end position="314"/>
    </location>
</feature>
<dbReference type="EMBL" id="CAJFDH010000005">
    <property type="protein sequence ID" value="CAD5225101.1"/>
    <property type="molecule type" value="Genomic_DNA"/>
</dbReference>
<keyword evidence="3" id="KW-0040">ANK repeat</keyword>
<evidence type="ECO:0000313" key="7">
    <source>
        <dbReference type="Proteomes" id="UP000614601"/>
    </source>
</evidence>